<keyword evidence="1" id="KW-0732">Signal</keyword>
<dbReference type="EMBL" id="CDMZ01001104">
    <property type="protein sequence ID" value="CEM27287.1"/>
    <property type="molecule type" value="Genomic_DNA"/>
</dbReference>
<organism evidence="2">
    <name type="scientific">Chromera velia CCMP2878</name>
    <dbReference type="NCBI Taxonomy" id="1169474"/>
    <lineage>
        <taxon>Eukaryota</taxon>
        <taxon>Sar</taxon>
        <taxon>Alveolata</taxon>
        <taxon>Colpodellida</taxon>
        <taxon>Chromeraceae</taxon>
        <taxon>Chromera</taxon>
    </lineage>
</organism>
<feature type="chain" id="PRO_5005189859" evidence="1">
    <location>
        <begin position="21"/>
        <end position="403"/>
    </location>
</feature>
<accession>A0A0G4GDE3</accession>
<name>A0A0G4GDE3_9ALVE</name>
<protein>
    <submittedName>
        <fullName evidence="2">Uncharacterized protein</fullName>
    </submittedName>
</protein>
<feature type="signal peptide" evidence="1">
    <location>
        <begin position="1"/>
        <end position="20"/>
    </location>
</feature>
<reference evidence="2" key="1">
    <citation type="submission" date="2014-11" db="EMBL/GenBank/DDBJ databases">
        <authorList>
            <person name="Otto D Thomas"/>
            <person name="Naeem Raeece"/>
        </authorList>
    </citation>
    <scope>NUCLEOTIDE SEQUENCE</scope>
</reference>
<sequence>MRFSKCLCFLGLLTFVCVSASSDDSQSSAALIWQGGGYAWDRRMLGFQVAHRLGDFSNALLNEKHTVDPVSSVWSIDAVANLTVTPGVDGDRSKPFVLYDAVYAPGVRVTRGEVHAAYTDDATPKDHPQALSSKVWKITPFKETQSCTNFATVLRGLRIDIHCNPEAQGEKKCHSNGAWPYKMEVGVEGDSEIEFTFGRAWTPSKGGLKPMDWRLDFNVTVYYTSFCGEDAEFYSTLGPLHTASSEIHEPSAKWSEGIVGKEGCAESTLGVSRFGFELKETQKHKKLGRYIESLEFSVSSVKTEGAKTSAELVVGFQAPNTVYAANVDYLIQTRQLQFGGEAVRRLPVEKEHKAEGQACISGLGFSCHLLGLKEQTNDAVGIRHEIQARGGGEKEGEEVMIME</sequence>
<dbReference type="AlphaFoldDB" id="A0A0G4GDE3"/>
<evidence type="ECO:0000313" key="2">
    <source>
        <dbReference type="EMBL" id="CEM27287.1"/>
    </source>
</evidence>
<proteinExistence type="predicted"/>
<gene>
    <name evidence="2" type="ORF">Cvel_631</name>
</gene>
<evidence type="ECO:0000256" key="1">
    <source>
        <dbReference type="SAM" id="SignalP"/>
    </source>
</evidence>
<dbReference type="VEuPathDB" id="CryptoDB:Cvel_631"/>